<dbReference type="Gene3D" id="1.20.120.1760">
    <property type="match status" value="1"/>
</dbReference>
<feature type="transmembrane region" description="Helical" evidence="11">
    <location>
        <begin position="239"/>
        <end position="259"/>
    </location>
</feature>
<dbReference type="PANTHER" id="PTHR14269">
    <property type="entry name" value="CDP-DIACYLGLYCEROL--GLYCEROL-3-PHOSPHATE 3-PHOSPHATIDYLTRANSFERASE-RELATED"/>
    <property type="match status" value="1"/>
</dbReference>
<evidence type="ECO:0000256" key="11">
    <source>
        <dbReference type="SAM" id="Phobius"/>
    </source>
</evidence>
<evidence type="ECO:0000256" key="1">
    <source>
        <dbReference type="ARBA" id="ARBA00004141"/>
    </source>
</evidence>
<keyword evidence="3 10" id="KW-0808">Transferase</keyword>
<reference evidence="12 13" key="1">
    <citation type="submission" date="2016-01" db="EMBL/GenBank/DDBJ databases">
        <title>Genome sequence of the yeast Holleya sinecauda.</title>
        <authorList>
            <person name="Dietrich F.S."/>
        </authorList>
    </citation>
    <scope>NUCLEOTIDE SEQUENCE [LARGE SCALE GENOMIC DNA]</scope>
    <source>
        <strain evidence="12 13">ATCC 58844</strain>
    </source>
</reference>
<keyword evidence="8" id="KW-0594">Phospholipid biosynthesis</keyword>
<dbReference type="PROSITE" id="PS00379">
    <property type="entry name" value="CDP_ALCOHOL_P_TRANSF"/>
    <property type="match status" value="1"/>
</dbReference>
<dbReference type="Pfam" id="PF01066">
    <property type="entry name" value="CDP-OH_P_transf"/>
    <property type="match status" value="1"/>
</dbReference>
<dbReference type="InterPro" id="IPR043130">
    <property type="entry name" value="CDP-OH_PTrfase_TM_dom"/>
</dbReference>
<sequence>MFNSLLLPRLAFQARSTTFLSVSNICLRSGISTRKYSTLKPNDLNPKKPKFTASAWTIPNALTISRIATAPLVGYCIITNSIVPAFCLFTYSCVTDFLDGYIARKYNIRSMAGTILDPIADKFLMIVSTVALTFPPGPQLIPLWIASLILGRDILLGLSAIYFRYASMIYAYSKVSWGSFWNIISYPSAEVRPTMISKVNTLLQMVYLGWAVVLLMIGTEDKDKDTKEPPANGWLYKGFTYLGYLVGTTTVLSGASYVFNKNTVKYFKRNQ</sequence>
<dbReference type="InterPro" id="IPR050324">
    <property type="entry name" value="CDP-alcohol_PTase-I"/>
</dbReference>
<comment type="subcellular location">
    <subcellularLocation>
        <location evidence="1">Membrane</location>
        <topology evidence="1">Multi-pass membrane protein</topology>
    </subcellularLocation>
</comment>
<proteinExistence type="inferred from homology"/>
<feature type="transmembrane region" description="Helical" evidence="11">
    <location>
        <begin position="72"/>
        <end position="94"/>
    </location>
</feature>
<gene>
    <name evidence="12" type="ORF">AW171_hschr42392</name>
</gene>
<comment type="similarity">
    <text evidence="10">Belongs to the CDP-alcohol phosphatidyltransferase class-I family.</text>
</comment>
<dbReference type="GeneID" id="28723745"/>
<dbReference type="GO" id="GO:0032049">
    <property type="term" value="P:cardiolipin biosynthetic process"/>
    <property type="evidence" value="ECO:0007669"/>
    <property type="project" value="TreeGrafter"/>
</dbReference>
<feature type="transmembrane region" description="Helical" evidence="11">
    <location>
        <begin position="141"/>
        <end position="163"/>
    </location>
</feature>
<dbReference type="FunFam" id="1.20.120.1760:FF:000017">
    <property type="entry name" value="Phosphatidyl synthase"/>
    <property type="match status" value="1"/>
</dbReference>
<accession>A0A0X8HS89</accession>
<keyword evidence="7 11" id="KW-0472">Membrane</keyword>
<evidence type="ECO:0000256" key="4">
    <source>
        <dbReference type="ARBA" id="ARBA00022692"/>
    </source>
</evidence>
<dbReference type="AlphaFoldDB" id="A0A0X8HS89"/>
<dbReference type="RefSeq" id="XP_017987495.1">
    <property type="nucleotide sequence ID" value="XM_018131927.1"/>
</dbReference>
<protein>
    <submittedName>
        <fullName evidence="12">HDL245Cp</fullName>
    </submittedName>
</protein>
<evidence type="ECO:0000256" key="10">
    <source>
        <dbReference type="RuleBase" id="RU003750"/>
    </source>
</evidence>
<evidence type="ECO:0000256" key="6">
    <source>
        <dbReference type="ARBA" id="ARBA00023098"/>
    </source>
</evidence>
<name>A0A0X8HS89_9SACH</name>
<organism evidence="12 13">
    <name type="scientific">Eremothecium sinecaudum</name>
    <dbReference type="NCBI Taxonomy" id="45286"/>
    <lineage>
        <taxon>Eukaryota</taxon>
        <taxon>Fungi</taxon>
        <taxon>Dikarya</taxon>
        <taxon>Ascomycota</taxon>
        <taxon>Saccharomycotina</taxon>
        <taxon>Saccharomycetes</taxon>
        <taxon>Saccharomycetales</taxon>
        <taxon>Saccharomycetaceae</taxon>
        <taxon>Eremothecium</taxon>
    </lineage>
</organism>
<keyword evidence="2" id="KW-0444">Lipid biosynthesis</keyword>
<dbReference type="EMBL" id="CP014244">
    <property type="protein sequence ID" value="AMD20499.1"/>
    <property type="molecule type" value="Genomic_DNA"/>
</dbReference>
<evidence type="ECO:0000313" key="12">
    <source>
        <dbReference type="EMBL" id="AMD20499.1"/>
    </source>
</evidence>
<evidence type="ECO:0000256" key="9">
    <source>
        <dbReference type="ARBA" id="ARBA00023264"/>
    </source>
</evidence>
<dbReference type="PANTHER" id="PTHR14269:SF60">
    <property type="entry name" value="CARDIOLIPIN SYNTHASE (CMP-FORMING)"/>
    <property type="match status" value="1"/>
</dbReference>
<keyword evidence="5 11" id="KW-1133">Transmembrane helix</keyword>
<dbReference type="STRING" id="45286.A0A0X8HS89"/>
<evidence type="ECO:0000256" key="2">
    <source>
        <dbReference type="ARBA" id="ARBA00022516"/>
    </source>
</evidence>
<evidence type="ECO:0000313" key="13">
    <source>
        <dbReference type="Proteomes" id="UP000243052"/>
    </source>
</evidence>
<keyword evidence="9" id="KW-1208">Phospholipid metabolism</keyword>
<evidence type="ECO:0000256" key="7">
    <source>
        <dbReference type="ARBA" id="ARBA00023136"/>
    </source>
</evidence>
<dbReference type="OrthoDB" id="10020554at2759"/>
<evidence type="ECO:0000256" key="3">
    <source>
        <dbReference type="ARBA" id="ARBA00022679"/>
    </source>
</evidence>
<feature type="transmembrane region" description="Helical" evidence="11">
    <location>
        <begin position="202"/>
        <end position="219"/>
    </location>
</feature>
<dbReference type="InterPro" id="IPR048254">
    <property type="entry name" value="CDP_ALCOHOL_P_TRANSF_CS"/>
</dbReference>
<dbReference type="GO" id="GO:0016020">
    <property type="term" value="C:membrane"/>
    <property type="evidence" value="ECO:0007669"/>
    <property type="project" value="UniProtKB-SubCell"/>
</dbReference>
<keyword evidence="4 11" id="KW-0812">Transmembrane</keyword>
<dbReference type="InterPro" id="IPR000462">
    <property type="entry name" value="CDP-OH_P_trans"/>
</dbReference>
<dbReference type="GO" id="GO:0005739">
    <property type="term" value="C:mitochondrion"/>
    <property type="evidence" value="ECO:0007669"/>
    <property type="project" value="TreeGrafter"/>
</dbReference>
<evidence type="ECO:0000256" key="5">
    <source>
        <dbReference type="ARBA" id="ARBA00022989"/>
    </source>
</evidence>
<dbReference type="GO" id="GO:0043337">
    <property type="term" value="F:cardiolipin synthase (CMP-forming)"/>
    <property type="evidence" value="ECO:0007669"/>
    <property type="project" value="TreeGrafter"/>
</dbReference>
<keyword evidence="13" id="KW-1185">Reference proteome</keyword>
<evidence type="ECO:0000256" key="8">
    <source>
        <dbReference type="ARBA" id="ARBA00023209"/>
    </source>
</evidence>
<keyword evidence="6" id="KW-0443">Lipid metabolism</keyword>
<dbReference type="Proteomes" id="UP000243052">
    <property type="component" value="Chromosome iv"/>
</dbReference>